<feature type="domain" description="PH" evidence="3">
    <location>
        <begin position="734"/>
        <end position="862"/>
    </location>
</feature>
<feature type="domain" description="SEC7" evidence="4">
    <location>
        <begin position="425"/>
        <end position="609"/>
    </location>
</feature>
<dbReference type="SMART" id="SM00233">
    <property type="entry name" value="PH"/>
    <property type="match status" value="1"/>
</dbReference>
<proteinExistence type="predicted"/>
<dbReference type="InterPro" id="IPR011993">
    <property type="entry name" value="PH-like_dom_sf"/>
</dbReference>
<feature type="compositionally biased region" description="Basic and acidic residues" evidence="2">
    <location>
        <begin position="1393"/>
        <end position="1410"/>
    </location>
</feature>
<dbReference type="Proteomes" id="UP000224634">
    <property type="component" value="Unassembled WGS sequence"/>
</dbReference>
<feature type="compositionally biased region" description="Polar residues" evidence="2">
    <location>
        <begin position="11"/>
        <end position="23"/>
    </location>
</feature>
<sequence length="1434" mass="157524">MPWKGWKHSESGGNNAPGRNTPNAEAPTRHSEHVPRSLHPEDYSVSRLSESTTDLPLAGDSQAAAQTHAGDNPNETGRNSDHTSNQQTARRKRFSMMRFRHASDPQLSASFNQSKPPPVPAVPPPPTIITTAPTLTNLDPPTKRKNPFKISPKKSILSHGRANTREHTPSNTSPSHTPSASIKSATAPQTMRASHISFEEPGRLSTTSLRSAGPRGSGDTSNQSGPVSGARLSESSRSDASSGENPLYRVGSRNGNSSSHSFFRIPRLRKNHSPLFPLPPELHPSGSSSAHVSPVDKPSYPGSGKQALSNDPSREQLSPFHSPSQSSVGQMTPATTSTTQGLFRKDSVTSAHSARSSLSLTARTGRRGRSSTMGSLADIQDDPHQSSPDLVPSSRTSTTTTARKSFSDLFGFTHRMRQDSEPPVPGNGSSIFGAPITPASITSKPNSLSIARELASFPAREEGDTPATYLSQLENTVRRGAIATILSQSAEEFYAISLRRYMRTFAFFGDPIDMAIRKLLMEAELPKETQQIDRVIQGFADRYHECNPGIFSSPDQAYFIAFSLLILHTDVYNRNNKRKMQKQDYVRNTRGEGVDNEILECLYENICYTPFIHVEDELNFSKQLHAPKPRRPLFRVPSTDHLPRVAKEPVDPYTLILDGKLNSLRPNLKDVMDTEDVYSLGELANSPDMNALHTMFYKSCILQIVSARSRPDAFLTQSSIANPAEAQPGLVDIRVAKVGLLWRKEPQRKKTRSPWQEWGAILTGSQLYLFRDIQWVKSLISQCDKNQKNGRRHGVTFKPPLTDFKPDAVMSTDEAVALLDSSYKKHKHAFLFVRHGGLEEVFLANSETEMHDWMTTLNYTSAFRTTGVRMRGMIGANYEGRRTTRADSVTSETSIPPDSAALAASGSRRLDPVLVEEVSAARRELMSRRIEEADEKVKSSQKELDDFLRNIRHLQILTPIHHRARDQVILAAGRMSARVKWARLDMWRTKCYRQVLSLDLANEERLMSSSSNKLRPTISTTRANEHDQANSSAAAIPASPMSEYSFHTAPRPATPVSIGQASSVDQAIYQTPPRPERGGVRNSLSPSEHSTPARKSSIAGSKPESTLQSPNRPTVGSLTREASVTSSQGRVLDSSSGFLSSNHSTPTPSFIEAAEDHFNRETGVLEEEYSSQAYDSVEPVTGAEKDKMQDAPAEAGSSERRSKVRRSFHRSLREGPHHHRSKKGKDQAGADDGSSKTGNEGLARAKGSFTVHGKKASVITFGSEWQNISPEQRLKLRKSVQTEDSRVSDMLGPDDGTESLLSAASGTGKRTHSLRSTSTTTAMSQRRFSTPAVGMESGNGDQPTNNIVELVVEEGPETTDIAPTQLSTTTTSTQQTLKPDEILEEETESITNENDRSPTRQDETSVDEKSTTSLAHTMSRENLNRASPEQAVSA</sequence>
<feature type="compositionally biased region" description="Basic residues" evidence="2">
    <location>
        <begin position="89"/>
        <end position="100"/>
    </location>
</feature>
<feature type="compositionally biased region" description="Polar residues" evidence="2">
    <location>
        <begin position="1103"/>
        <end position="1148"/>
    </location>
</feature>
<feature type="region of interest" description="Disordered" evidence="2">
    <location>
        <begin position="1356"/>
        <end position="1434"/>
    </location>
</feature>
<dbReference type="CDD" id="cd00171">
    <property type="entry name" value="Sec7"/>
    <property type="match status" value="1"/>
</dbReference>
<dbReference type="SMART" id="SM00222">
    <property type="entry name" value="Sec7"/>
    <property type="match status" value="1"/>
</dbReference>
<dbReference type="Pfam" id="PF00169">
    <property type="entry name" value="PH"/>
    <property type="match status" value="1"/>
</dbReference>
<gene>
    <name evidence="5" type="ORF">AJ80_06456</name>
</gene>
<dbReference type="SUPFAM" id="SSF50729">
    <property type="entry name" value="PH domain-like"/>
    <property type="match status" value="1"/>
</dbReference>
<feature type="compositionally biased region" description="Polar residues" evidence="2">
    <location>
        <begin position="886"/>
        <end position="896"/>
    </location>
</feature>
<dbReference type="EMBL" id="PDNA01000108">
    <property type="protein sequence ID" value="PGH13084.1"/>
    <property type="molecule type" value="Genomic_DNA"/>
</dbReference>
<organism evidence="5 6">
    <name type="scientific">Polytolypa hystricis (strain UAMH7299)</name>
    <dbReference type="NCBI Taxonomy" id="1447883"/>
    <lineage>
        <taxon>Eukaryota</taxon>
        <taxon>Fungi</taxon>
        <taxon>Dikarya</taxon>
        <taxon>Ascomycota</taxon>
        <taxon>Pezizomycotina</taxon>
        <taxon>Eurotiomycetes</taxon>
        <taxon>Eurotiomycetidae</taxon>
        <taxon>Onygenales</taxon>
        <taxon>Onygenales incertae sedis</taxon>
        <taxon>Polytolypa</taxon>
    </lineage>
</organism>
<feature type="compositionally biased region" description="Polar residues" evidence="2">
    <location>
        <begin position="1082"/>
        <end position="1094"/>
    </location>
</feature>
<feature type="compositionally biased region" description="Polar residues" evidence="2">
    <location>
        <begin position="73"/>
        <end position="88"/>
    </location>
</feature>
<dbReference type="InterPro" id="IPR023394">
    <property type="entry name" value="Sec7_C_sf"/>
</dbReference>
<dbReference type="OrthoDB" id="430364at2759"/>
<dbReference type="GO" id="GO:0032012">
    <property type="term" value="P:regulation of ARF protein signal transduction"/>
    <property type="evidence" value="ECO:0007669"/>
    <property type="project" value="InterPro"/>
</dbReference>
<keyword evidence="6" id="KW-1185">Reference proteome</keyword>
<evidence type="ECO:0000313" key="5">
    <source>
        <dbReference type="EMBL" id="PGH13084.1"/>
    </source>
</evidence>
<feature type="coiled-coil region" evidence="1">
    <location>
        <begin position="923"/>
        <end position="950"/>
    </location>
</feature>
<dbReference type="FunFam" id="1.10.1000.11:FF:000002">
    <property type="entry name" value="Cytohesin 1"/>
    <property type="match status" value="1"/>
</dbReference>
<dbReference type="SUPFAM" id="SSF48425">
    <property type="entry name" value="Sec7 domain"/>
    <property type="match status" value="1"/>
</dbReference>
<name>A0A2B7XMT0_POLH7</name>
<comment type="caution">
    <text evidence="5">The sequence shown here is derived from an EMBL/GenBank/DDBJ whole genome shotgun (WGS) entry which is preliminary data.</text>
</comment>
<evidence type="ECO:0000259" key="4">
    <source>
        <dbReference type="PROSITE" id="PS50190"/>
    </source>
</evidence>
<feature type="region of interest" description="Disordered" evidence="2">
    <location>
        <begin position="881"/>
        <end position="904"/>
    </location>
</feature>
<feature type="compositionally biased region" description="Polar residues" evidence="2">
    <location>
        <begin position="348"/>
        <end position="357"/>
    </location>
</feature>
<feature type="compositionally biased region" description="Pro residues" evidence="2">
    <location>
        <begin position="115"/>
        <end position="127"/>
    </location>
</feature>
<dbReference type="PANTHER" id="PTHR10663">
    <property type="entry name" value="GUANYL-NUCLEOTIDE EXCHANGE FACTOR"/>
    <property type="match status" value="1"/>
</dbReference>
<dbReference type="Gene3D" id="1.10.1000.11">
    <property type="entry name" value="Arf Nucleotide-binding Site Opener,domain 2"/>
    <property type="match status" value="1"/>
</dbReference>
<evidence type="ECO:0000313" key="6">
    <source>
        <dbReference type="Proteomes" id="UP000224634"/>
    </source>
</evidence>
<reference evidence="5 6" key="1">
    <citation type="submission" date="2017-10" db="EMBL/GenBank/DDBJ databases">
        <title>Comparative genomics in systemic dimorphic fungi from Ajellomycetaceae.</title>
        <authorList>
            <person name="Munoz J.F."/>
            <person name="Mcewen J.G."/>
            <person name="Clay O.K."/>
            <person name="Cuomo C.A."/>
        </authorList>
    </citation>
    <scope>NUCLEOTIDE SEQUENCE [LARGE SCALE GENOMIC DNA]</scope>
    <source>
        <strain evidence="5 6">UAMH7299</strain>
    </source>
</reference>
<protein>
    <recommendedName>
        <fullName evidence="7">SEC7 domain-containing protein</fullName>
    </recommendedName>
</protein>
<feature type="compositionally biased region" description="Polar residues" evidence="2">
    <location>
        <begin position="306"/>
        <end position="341"/>
    </location>
</feature>
<dbReference type="PROSITE" id="PS50190">
    <property type="entry name" value="SEC7"/>
    <property type="match status" value="1"/>
</dbReference>
<feature type="compositionally biased region" description="Basic and acidic residues" evidence="2">
    <location>
        <begin position="27"/>
        <end position="44"/>
    </location>
</feature>
<feature type="compositionally biased region" description="Low complexity" evidence="2">
    <location>
        <begin position="1364"/>
        <end position="1377"/>
    </location>
</feature>
<evidence type="ECO:0000259" key="3">
    <source>
        <dbReference type="PROSITE" id="PS50003"/>
    </source>
</evidence>
<feature type="compositionally biased region" description="Polar residues" evidence="2">
    <location>
        <begin position="105"/>
        <end position="114"/>
    </location>
</feature>
<evidence type="ECO:0008006" key="7">
    <source>
        <dbReference type="Google" id="ProtNLM"/>
    </source>
</evidence>
<dbReference type="InterPro" id="IPR000904">
    <property type="entry name" value="Sec7_dom"/>
</dbReference>
<dbReference type="PANTHER" id="PTHR10663:SF405">
    <property type="entry name" value="ARF GUANINE NUCLEOTIDE EXCHANGE FACTOR SYT1"/>
    <property type="match status" value="1"/>
</dbReference>
<dbReference type="Gene3D" id="2.30.29.30">
    <property type="entry name" value="Pleckstrin-homology domain (PH domain)/Phosphotyrosine-binding domain (PTB)"/>
    <property type="match status" value="1"/>
</dbReference>
<dbReference type="Pfam" id="PF01369">
    <property type="entry name" value="Sec7"/>
    <property type="match status" value="1"/>
</dbReference>
<dbReference type="InterPro" id="IPR035999">
    <property type="entry name" value="Sec7_dom_sf"/>
</dbReference>
<dbReference type="GO" id="GO:0005085">
    <property type="term" value="F:guanyl-nucleotide exchange factor activity"/>
    <property type="evidence" value="ECO:0007669"/>
    <property type="project" value="InterPro"/>
</dbReference>
<feature type="compositionally biased region" description="Polar residues" evidence="2">
    <location>
        <begin position="182"/>
        <end position="192"/>
    </location>
</feature>
<evidence type="ECO:0000256" key="2">
    <source>
        <dbReference type="SAM" id="MobiDB-lite"/>
    </source>
</evidence>
<dbReference type="STRING" id="1447883.A0A2B7XMT0"/>
<feature type="compositionally biased region" description="Basic residues" evidence="2">
    <location>
        <begin position="1202"/>
        <end position="1223"/>
    </location>
</feature>
<feature type="region of interest" description="Disordered" evidence="2">
    <location>
        <begin position="1"/>
        <end position="261"/>
    </location>
</feature>
<accession>A0A2B7XMT0</accession>
<feature type="compositionally biased region" description="Low complexity" evidence="2">
    <location>
        <begin position="233"/>
        <end position="242"/>
    </location>
</feature>
<feature type="region of interest" description="Disordered" evidence="2">
    <location>
        <begin position="274"/>
        <end position="402"/>
    </location>
</feature>
<feature type="compositionally biased region" description="Polar residues" evidence="2">
    <location>
        <begin position="1424"/>
        <end position="1434"/>
    </location>
</feature>
<feature type="compositionally biased region" description="Low complexity" evidence="2">
    <location>
        <begin position="393"/>
        <end position="402"/>
    </location>
</feature>
<feature type="compositionally biased region" description="Low complexity" evidence="2">
    <location>
        <begin position="169"/>
        <end position="181"/>
    </location>
</feature>
<dbReference type="PROSITE" id="PS50003">
    <property type="entry name" value="PH_DOMAIN"/>
    <property type="match status" value="1"/>
</dbReference>
<feature type="region of interest" description="Disordered" evidence="2">
    <location>
        <begin position="1069"/>
        <end position="1149"/>
    </location>
</feature>
<feature type="region of interest" description="Disordered" evidence="2">
    <location>
        <begin position="1166"/>
        <end position="1249"/>
    </location>
</feature>
<keyword evidence="1" id="KW-0175">Coiled coil</keyword>
<evidence type="ECO:0000256" key="1">
    <source>
        <dbReference type="SAM" id="Coils"/>
    </source>
</evidence>
<dbReference type="InterPro" id="IPR001849">
    <property type="entry name" value="PH_domain"/>
</dbReference>
<feature type="region of interest" description="Disordered" evidence="2">
    <location>
        <begin position="1266"/>
        <end position="1344"/>
    </location>
</feature>